<feature type="region of interest" description="Disordered" evidence="1">
    <location>
        <begin position="1"/>
        <end position="110"/>
    </location>
</feature>
<evidence type="ECO:0008006" key="4">
    <source>
        <dbReference type="Google" id="ProtNLM"/>
    </source>
</evidence>
<comment type="caution">
    <text evidence="2">The sequence shown here is derived from an EMBL/GenBank/DDBJ whole genome shotgun (WGS) entry which is preliminary data.</text>
</comment>
<dbReference type="RefSeq" id="WP_200502302.1">
    <property type="nucleotide sequence ID" value="NZ_JAEDAJ010000004.1"/>
</dbReference>
<sequence>MSTQEPRTPRPAAPSPAALRGRPAPAARVRPVDWTATGRRAPDQGEDQGEHRDGRQQQRPGSSAPTPRGPSAGDRLPAHRRARTVELPRPAQAPPAEAVHSLVPEDPRPNLRPLTIDEGAIRTVGVIDVPTETIVLAVADPEESWSADAGTSDHFMRGGLVVQVHRAENAVIGLFTARYALSVRPEEYEDALDAAIEASGRSARGGRGTRHPTTRRELLTRMEKAGFVVTPGAGHGRVAHPDHPGLFVPFASTPSDVRFTRHAVAQIRRVFGIDLRH</sequence>
<organism evidence="2 3">
    <name type="scientific">Brachybacterium halotolerans</name>
    <dbReference type="NCBI Taxonomy" id="2795215"/>
    <lineage>
        <taxon>Bacteria</taxon>
        <taxon>Bacillati</taxon>
        <taxon>Actinomycetota</taxon>
        <taxon>Actinomycetes</taxon>
        <taxon>Micrococcales</taxon>
        <taxon>Dermabacteraceae</taxon>
        <taxon>Brachybacterium</taxon>
    </lineage>
</organism>
<proteinExistence type="predicted"/>
<protein>
    <recommendedName>
        <fullName evidence="4">Type II toxin-antitoxin system HicA family toxin</fullName>
    </recommendedName>
</protein>
<keyword evidence="3" id="KW-1185">Reference proteome</keyword>
<accession>A0ABS1BAK0</accession>
<evidence type="ECO:0000313" key="3">
    <source>
        <dbReference type="Proteomes" id="UP000612352"/>
    </source>
</evidence>
<reference evidence="2 3" key="1">
    <citation type="submission" date="2020-12" db="EMBL/GenBank/DDBJ databases">
        <title>Brachybacterium sp. MASK1Z-5, whole genome shotgun sequence.</title>
        <authorList>
            <person name="Tuo L."/>
        </authorList>
    </citation>
    <scope>NUCLEOTIDE SEQUENCE [LARGE SCALE GENOMIC DNA]</scope>
    <source>
        <strain evidence="2 3">MASK1Z-5</strain>
    </source>
</reference>
<name>A0ABS1BAK0_9MICO</name>
<feature type="compositionally biased region" description="Low complexity" evidence="1">
    <location>
        <begin position="15"/>
        <end position="29"/>
    </location>
</feature>
<gene>
    <name evidence="2" type="ORF">I8D64_09745</name>
</gene>
<dbReference type="EMBL" id="JAEDAJ010000004">
    <property type="protein sequence ID" value="MBK0331685.1"/>
    <property type="molecule type" value="Genomic_DNA"/>
</dbReference>
<evidence type="ECO:0000256" key="1">
    <source>
        <dbReference type="SAM" id="MobiDB-lite"/>
    </source>
</evidence>
<feature type="compositionally biased region" description="Basic and acidic residues" evidence="1">
    <location>
        <begin position="40"/>
        <end position="56"/>
    </location>
</feature>
<evidence type="ECO:0000313" key="2">
    <source>
        <dbReference type="EMBL" id="MBK0331685.1"/>
    </source>
</evidence>
<dbReference type="Proteomes" id="UP000612352">
    <property type="component" value="Unassembled WGS sequence"/>
</dbReference>